<comment type="subcellular location">
    <subcellularLocation>
        <location evidence="1">Cell inner membrane</location>
        <topology evidence="1">Multi-pass membrane protein</topology>
    </subcellularLocation>
</comment>
<dbReference type="PANTHER" id="PTHR30161">
    <property type="entry name" value="FLAGELLAR EXPORT PROTEIN, MEMBRANE FLHA SUBUNIT-RELATED"/>
    <property type="match status" value="1"/>
</dbReference>
<proteinExistence type="inferred from homology"/>
<keyword evidence="11" id="KW-1185">Reference proteome</keyword>
<keyword evidence="4" id="KW-1003">Cell membrane</keyword>
<dbReference type="PIRSF" id="PIRSF005419">
    <property type="entry name" value="FlhA"/>
    <property type="match status" value="1"/>
</dbReference>
<evidence type="ECO:0000313" key="11">
    <source>
        <dbReference type="Proteomes" id="UP000593594"/>
    </source>
</evidence>
<dbReference type="AlphaFoldDB" id="A0A7S8C6P5"/>
<feature type="transmembrane region" description="Helical" evidence="9">
    <location>
        <begin position="112"/>
        <end position="130"/>
    </location>
</feature>
<dbReference type="InterPro" id="IPR001712">
    <property type="entry name" value="T3SS_FHIPEP"/>
</dbReference>
<dbReference type="Pfam" id="PF00771">
    <property type="entry name" value="FHIPEP"/>
    <property type="match status" value="1"/>
</dbReference>
<feature type="transmembrane region" description="Helical" evidence="9">
    <location>
        <begin position="16"/>
        <end position="34"/>
    </location>
</feature>
<feature type="transmembrane region" description="Helical" evidence="9">
    <location>
        <begin position="40"/>
        <end position="59"/>
    </location>
</feature>
<dbReference type="InterPro" id="IPR042193">
    <property type="entry name" value="FHIPEP_3"/>
</dbReference>
<dbReference type="RefSeq" id="WP_213161699.1">
    <property type="nucleotide sequence ID" value="NZ_CP058214.1"/>
</dbReference>
<dbReference type="Gene3D" id="1.10.8.540">
    <property type="entry name" value="FHIPEP family, domain 3"/>
    <property type="match status" value="1"/>
</dbReference>
<evidence type="ECO:0000256" key="9">
    <source>
        <dbReference type="SAM" id="Phobius"/>
    </source>
</evidence>
<dbReference type="Proteomes" id="UP000593594">
    <property type="component" value="Chromosome"/>
</dbReference>
<evidence type="ECO:0000256" key="8">
    <source>
        <dbReference type="ARBA" id="ARBA00023136"/>
    </source>
</evidence>
<feature type="transmembrane region" description="Helical" evidence="9">
    <location>
        <begin position="230"/>
        <end position="257"/>
    </location>
</feature>
<comment type="similarity">
    <text evidence="2">Belongs to the FHIPEP (flagella/HR/invasion proteins export pore) family.</text>
</comment>
<gene>
    <name evidence="10" type="ORF">HW532_17480</name>
</gene>
<dbReference type="EMBL" id="CP058214">
    <property type="protein sequence ID" value="QPC44332.1"/>
    <property type="molecule type" value="Genomic_DNA"/>
</dbReference>
<accession>A0A7S8C6P5</accession>
<evidence type="ECO:0000256" key="3">
    <source>
        <dbReference type="ARBA" id="ARBA00022448"/>
    </source>
</evidence>
<dbReference type="InterPro" id="IPR042196">
    <property type="entry name" value="FHIPEP_4"/>
</dbReference>
<sequence>MTLSRLTAIAAQQKDIFLVAVFGLVLLMVILPLPTMAMDVMITLNISASIIIILMSLQMHNPVQFSTFPPILLVTTLFRLAISISTTRLILIEGDAGRIVETFGQVAVGGNLVVGLVIFLIITVVQFLVITKGADRVAEVGARFTLDGMPGKQMSVDADVRAGNMDQVDARAARQGLEREAKLFGAMDGAMKFVKGDAIAGLVITAINLLGGVAIGMFQRGLGFGEALNLYALLTVGDGLVAQIPALLISVAAGNMVTRVSSPKGMDLGTEITQQIAANHRTIITAGVVIALFGFVPGFPTVIFLAVGAAMAGGVAWTMRRQYRDVLKAHKDWRHRMAALQQEYADLEMRTGMKEALRLVLPREIFKLDVMSFCVAFDSIRDDMMQEYGLPGRHWRLEVDEDSEYDYRIYINQELADSGQFRMDSLFVKVNASYLDALGIPHIAGFGHRQGALVSAEYEDRLAEENIAFWPAMEQLLMHVKRVVVERLDILASFQNTAVILGEVQASNPALVGDLREAASNNQIAGVLRHLLGERIPVTSRVRILEAILKWSQRRPDPAYLVQKVRIEIADFITKRFADNGFLPVIVVSPTIESFMREGVRNTEEGNYLVLEPSVSAHIVRQARQICGEDFRRGRDPVLIMQQDVRYAMHNVLHEHGIYLPVLAYQEVTPETVIYPVGFLTADPAEGAQA</sequence>
<evidence type="ECO:0000256" key="7">
    <source>
        <dbReference type="ARBA" id="ARBA00022989"/>
    </source>
</evidence>
<keyword evidence="7 9" id="KW-1133">Transmembrane helix</keyword>
<dbReference type="Gene3D" id="3.40.30.60">
    <property type="entry name" value="FHIPEP family, domain 1"/>
    <property type="match status" value="1"/>
</dbReference>
<feature type="transmembrane region" description="Helical" evidence="9">
    <location>
        <begin position="198"/>
        <end position="218"/>
    </location>
</feature>
<evidence type="ECO:0000256" key="4">
    <source>
        <dbReference type="ARBA" id="ARBA00022475"/>
    </source>
</evidence>
<dbReference type="GO" id="GO:0005886">
    <property type="term" value="C:plasma membrane"/>
    <property type="evidence" value="ECO:0007669"/>
    <property type="project" value="UniProtKB-SubCell"/>
</dbReference>
<evidence type="ECO:0000313" key="10">
    <source>
        <dbReference type="EMBL" id="QPC44332.1"/>
    </source>
</evidence>
<dbReference type="KEGG" id="kmn:HW532_17480"/>
<evidence type="ECO:0000256" key="2">
    <source>
        <dbReference type="ARBA" id="ARBA00008835"/>
    </source>
</evidence>
<dbReference type="Gene3D" id="3.40.50.12790">
    <property type="entry name" value="FHIPEP family, domain 4"/>
    <property type="match status" value="1"/>
</dbReference>
<evidence type="ECO:0000256" key="5">
    <source>
        <dbReference type="ARBA" id="ARBA00022519"/>
    </source>
</evidence>
<dbReference type="GO" id="GO:0009306">
    <property type="term" value="P:protein secretion"/>
    <property type="evidence" value="ECO:0007669"/>
    <property type="project" value="InterPro"/>
</dbReference>
<reference evidence="10 11" key="1">
    <citation type="submission" date="2020-06" db="EMBL/GenBank/DDBJ databases">
        <title>Genome sequence of 2 isolates from Red Sea Mangroves.</title>
        <authorList>
            <person name="Sefrji F."/>
            <person name="Michoud G."/>
            <person name="Merlino G."/>
            <person name="Daffonchio D."/>
        </authorList>
    </citation>
    <scope>NUCLEOTIDE SEQUENCE [LARGE SCALE GENOMIC DNA]</scope>
    <source>
        <strain evidence="10 11">R1DC25</strain>
    </source>
</reference>
<protein>
    <submittedName>
        <fullName evidence="10">FHIPEP family type III secretion protein</fullName>
    </submittedName>
</protein>
<feature type="transmembrane region" description="Helical" evidence="9">
    <location>
        <begin position="71"/>
        <end position="92"/>
    </location>
</feature>
<evidence type="ECO:0000256" key="6">
    <source>
        <dbReference type="ARBA" id="ARBA00022692"/>
    </source>
</evidence>
<keyword evidence="6 9" id="KW-0812">Transmembrane</keyword>
<evidence type="ECO:0000256" key="1">
    <source>
        <dbReference type="ARBA" id="ARBA00004429"/>
    </source>
</evidence>
<organism evidence="10 11">
    <name type="scientific">Kaustia mangrovi</name>
    <dbReference type="NCBI Taxonomy" id="2593653"/>
    <lineage>
        <taxon>Bacteria</taxon>
        <taxon>Pseudomonadati</taxon>
        <taxon>Pseudomonadota</taxon>
        <taxon>Alphaproteobacteria</taxon>
        <taxon>Hyphomicrobiales</taxon>
        <taxon>Parvibaculaceae</taxon>
        <taxon>Kaustia</taxon>
    </lineage>
</organism>
<dbReference type="InterPro" id="IPR042194">
    <property type="entry name" value="FHIPEP_1"/>
</dbReference>
<name>A0A7S8C6P5_9HYPH</name>
<keyword evidence="5" id="KW-0997">Cell inner membrane</keyword>
<dbReference type="PRINTS" id="PR00949">
    <property type="entry name" value="TYPE3IMAPROT"/>
</dbReference>
<dbReference type="PANTHER" id="PTHR30161:SF2">
    <property type="entry name" value="INVASION PROTEIN INVA"/>
    <property type="match status" value="1"/>
</dbReference>
<keyword evidence="3" id="KW-0813">Transport</keyword>
<keyword evidence="8 9" id="KW-0472">Membrane</keyword>